<dbReference type="CDD" id="cd03112">
    <property type="entry name" value="CobW-like"/>
    <property type="match status" value="1"/>
</dbReference>
<dbReference type="HOGENOM" id="CLU_017452_1_1_5"/>
<evidence type="ECO:0000259" key="7">
    <source>
        <dbReference type="SMART" id="SM00833"/>
    </source>
</evidence>
<dbReference type="GO" id="GO:0000166">
    <property type="term" value="F:nucleotide binding"/>
    <property type="evidence" value="ECO:0007669"/>
    <property type="project" value="UniProtKB-KW"/>
</dbReference>
<evidence type="ECO:0000256" key="2">
    <source>
        <dbReference type="ARBA" id="ARBA00022801"/>
    </source>
</evidence>
<dbReference type="SMART" id="SM00833">
    <property type="entry name" value="CobW_C"/>
    <property type="match status" value="1"/>
</dbReference>
<dbReference type="InterPro" id="IPR036627">
    <property type="entry name" value="CobW-likC_sf"/>
</dbReference>
<dbReference type="Gene3D" id="3.40.50.300">
    <property type="entry name" value="P-loop containing nucleotide triphosphate hydrolases"/>
    <property type="match status" value="1"/>
</dbReference>
<evidence type="ECO:0000256" key="4">
    <source>
        <dbReference type="ARBA" id="ARBA00034320"/>
    </source>
</evidence>
<dbReference type="eggNOG" id="COG0523">
    <property type="taxonomic scope" value="Bacteria"/>
</dbReference>
<accession>M9RTA0</accession>
<comment type="catalytic activity">
    <reaction evidence="6">
        <text>GTP + H2O = GDP + phosphate + H(+)</text>
        <dbReference type="Rhea" id="RHEA:19669"/>
        <dbReference type="ChEBI" id="CHEBI:15377"/>
        <dbReference type="ChEBI" id="CHEBI:15378"/>
        <dbReference type="ChEBI" id="CHEBI:37565"/>
        <dbReference type="ChEBI" id="CHEBI:43474"/>
        <dbReference type="ChEBI" id="CHEBI:58189"/>
    </reaction>
    <physiologicalReaction direction="left-to-right" evidence="6">
        <dbReference type="Rhea" id="RHEA:19670"/>
    </physiologicalReaction>
</comment>
<evidence type="ECO:0000256" key="1">
    <source>
        <dbReference type="ARBA" id="ARBA00022741"/>
    </source>
</evidence>
<keyword evidence="9" id="KW-1185">Reference proteome</keyword>
<reference evidence="8 9" key="1">
    <citation type="journal article" date="2013" name="PLoS ONE">
        <title>Poles Apart: Arctic and Antarctic Octadecabacter strains Share High Genome Plasticity and a New Type of Xanthorhodopsin.</title>
        <authorList>
            <person name="Vollmers J."/>
            <person name="Voget S."/>
            <person name="Dietrich S."/>
            <person name="Gollnow K."/>
            <person name="Smits M."/>
            <person name="Meyer K."/>
            <person name="Brinkhoff T."/>
            <person name="Simon M."/>
            <person name="Daniel R."/>
        </authorList>
    </citation>
    <scope>NUCLEOTIDE SEQUENCE [LARGE SCALE GENOMIC DNA]</scope>
    <source>
        <strain evidence="8 9">238</strain>
        <plasmid evidence="9">Plasmid pOA238_160</plasmid>
    </source>
</reference>
<dbReference type="OrthoDB" id="9808822at2"/>
<evidence type="ECO:0000313" key="9">
    <source>
        <dbReference type="Proteomes" id="UP000004688"/>
    </source>
</evidence>
<dbReference type="PANTHER" id="PTHR13748">
    <property type="entry name" value="COBW-RELATED"/>
    <property type="match status" value="1"/>
</dbReference>
<dbReference type="SUPFAM" id="SSF52540">
    <property type="entry name" value="P-loop containing nucleoside triphosphate hydrolases"/>
    <property type="match status" value="1"/>
</dbReference>
<comment type="function">
    <text evidence="5">Zinc chaperone that directly transfers zinc cofactor to target proteins, thereby activating them. Zinc is transferred from the CXCC motif in the GTPase domain to the zinc binding site in target proteins in a process requiring GTP hydrolysis.</text>
</comment>
<dbReference type="InterPro" id="IPR003495">
    <property type="entry name" value="CobW/HypB/UreG_nucleotide-bd"/>
</dbReference>
<organism evidence="8 9">
    <name type="scientific">Octadecabacter arcticus 238</name>
    <dbReference type="NCBI Taxonomy" id="391616"/>
    <lineage>
        <taxon>Bacteria</taxon>
        <taxon>Pseudomonadati</taxon>
        <taxon>Pseudomonadota</taxon>
        <taxon>Alphaproteobacteria</taxon>
        <taxon>Rhodobacterales</taxon>
        <taxon>Roseobacteraceae</taxon>
        <taxon>Octadecabacter</taxon>
    </lineage>
</organism>
<dbReference type="RefSeq" id="WP_015497828.1">
    <property type="nucleotide sequence ID" value="NC_020910.1"/>
</dbReference>
<keyword evidence="1" id="KW-0547">Nucleotide-binding</keyword>
<evidence type="ECO:0000256" key="6">
    <source>
        <dbReference type="ARBA" id="ARBA00049117"/>
    </source>
</evidence>
<dbReference type="AlphaFoldDB" id="M9RTA0"/>
<comment type="similarity">
    <text evidence="4">Belongs to the SIMIBI class G3E GTPase family. ZNG1 subfamily.</text>
</comment>
<keyword evidence="2" id="KW-0378">Hydrolase</keyword>
<feature type="domain" description="CobW C-terminal" evidence="7">
    <location>
        <begin position="211"/>
        <end position="300"/>
    </location>
</feature>
<dbReference type="SUPFAM" id="SSF90002">
    <property type="entry name" value="Hypothetical protein YjiA, C-terminal domain"/>
    <property type="match status" value="1"/>
</dbReference>
<evidence type="ECO:0000256" key="5">
    <source>
        <dbReference type="ARBA" id="ARBA00045658"/>
    </source>
</evidence>
<keyword evidence="8" id="KW-0614">Plasmid</keyword>
<dbReference type="GO" id="GO:0005737">
    <property type="term" value="C:cytoplasm"/>
    <property type="evidence" value="ECO:0007669"/>
    <property type="project" value="TreeGrafter"/>
</dbReference>
<keyword evidence="3" id="KW-0143">Chaperone</keyword>
<dbReference type="Pfam" id="PF07683">
    <property type="entry name" value="CobW_C"/>
    <property type="match status" value="1"/>
</dbReference>
<dbReference type="KEGG" id="oar:OA238_160p1340"/>
<evidence type="ECO:0000313" key="8">
    <source>
        <dbReference type="EMBL" id="AGI74938.1"/>
    </source>
</evidence>
<proteinExistence type="inferred from homology"/>
<dbReference type="InterPro" id="IPR051316">
    <property type="entry name" value="Zinc-reg_GTPase_activator"/>
</dbReference>
<dbReference type="EMBL" id="CP003744">
    <property type="protein sequence ID" value="AGI74938.1"/>
    <property type="molecule type" value="Genomic_DNA"/>
</dbReference>
<protein>
    <submittedName>
        <fullName evidence="8">CobW-like nucleotide-binding protein</fullName>
    </submittedName>
</protein>
<gene>
    <name evidence="8" type="ORF">OA238_160p1340</name>
</gene>
<dbReference type="PANTHER" id="PTHR13748:SF62">
    <property type="entry name" value="COBW DOMAIN-CONTAINING PROTEIN"/>
    <property type="match status" value="1"/>
</dbReference>
<dbReference type="Proteomes" id="UP000004688">
    <property type="component" value="Plasmid pOA238_160"/>
</dbReference>
<dbReference type="Gene3D" id="3.30.1220.10">
    <property type="entry name" value="CobW-like, C-terminal domain"/>
    <property type="match status" value="1"/>
</dbReference>
<geneLocation type="plasmid" evidence="8 9">
    <name>pOA238_160</name>
</geneLocation>
<dbReference type="Pfam" id="PF02492">
    <property type="entry name" value="cobW"/>
    <property type="match status" value="1"/>
</dbReference>
<dbReference type="InterPro" id="IPR027417">
    <property type="entry name" value="P-loop_NTPase"/>
</dbReference>
<evidence type="ECO:0000256" key="3">
    <source>
        <dbReference type="ARBA" id="ARBA00023186"/>
    </source>
</evidence>
<sequence>MSVPILLITGFLGAGKTTLINRLLGADHGRRIAAIVNDFGAINIDADILSGSAEGIIGLKNGCICCSLQGDLLRTIKLLLTQDPVPELIVIEASGVADPAGIVQSLMDPVIGLQASLGSIVCVVDAPDAATRGADPLWQAQVRAADMICLSKTGETDPDALVSLQTRLAVEQRRYGFDMDAPLPLAVLLEAGPTADRPRDTIRAPLRDDRFVHLEWTHSGAVDMRAFQDLIGHLAPDLLRAKGFLTFQGRTGCMLFQLAGQRATLAPAQDPHRTGCALVLIGEHGTFDPDAAHADLDRLSPDNS</sequence>
<dbReference type="GO" id="GO:0016787">
    <property type="term" value="F:hydrolase activity"/>
    <property type="evidence" value="ECO:0007669"/>
    <property type="project" value="UniProtKB-KW"/>
</dbReference>
<name>M9RTA0_9RHOB</name>
<dbReference type="InterPro" id="IPR011629">
    <property type="entry name" value="CobW-like_C"/>
</dbReference>